<dbReference type="InterPro" id="IPR007168">
    <property type="entry name" value="Phageshock_PspC_N"/>
</dbReference>
<keyword evidence="5 6" id="KW-0472">Membrane</keyword>
<organism evidence="8 9">
    <name type="scientific">Saccharopolyspora elongata</name>
    <dbReference type="NCBI Taxonomy" id="2530387"/>
    <lineage>
        <taxon>Bacteria</taxon>
        <taxon>Bacillati</taxon>
        <taxon>Actinomycetota</taxon>
        <taxon>Actinomycetes</taxon>
        <taxon>Pseudonocardiales</taxon>
        <taxon>Pseudonocardiaceae</taxon>
        <taxon>Saccharopolyspora</taxon>
    </lineage>
</organism>
<evidence type="ECO:0000256" key="1">
    <source>
        <dbReference type="ARBA" id="ARBA00004162"/>
    </source>
</evidence>
<evidence type="ECO:0000256" key="4">
    <source>
        <dbReference type="ARBA" id="ARBA00022989"/>
    </source>
</evidence>
<accession>A0A4R4ZAJ1</accession>
<sequence>MAERFTRPKRGSWIAGVCAGIADRLGLPRLLVRLLFVLASGAGGAGLIAYFLLWTFTKTE</sequence>
<comment type="caution">
    <text evidence="8">The sequence shown here is derived from an EMBL/GenBank/DDBJ whole genome shotgun (WGS) entry which is preliminary data.</text>
</comment>
<dbReference type="RefSeq" id="WP_132482092.1">
    <property type="nucleotide sequence ID" value="NZ_SMKW01000005.1"/>
</dbReference>
<comment type="subcellular location">
    <subcellularLocation>
        <location evidence="1">Cell membrane</location>
        <topology evidence="1">Single-pass membrane protein</topology>
    </subcellularLocation>
</comment>
<evidence type="ECO:0000259" key="7">
    <source>
        <dbReference type="Pfam" id="PF04024"/>
    </source>
</evidence>
<evidence type="ECO:0000256" key="3">
    <source>
        <dbReference type="ARBA" id="ARBA00022692"/>
    </source>
</evidence>
<dbReference type="Proteomes" id="UP000294947">
    <property type="component" value="Unassembled WGS sequence"/>
</dbReference>
<evidence type="ECO:0000256" key="5">
    <source>
        <dbReference type="ARBA" id="ARBA00023136"/>
    </source>
</evidence>
<dbReference type="PANTHER" id="PTHR33885">
    <property type="entry name" value="PHAGE SHOCK PROTEIN C"/>
    <property type="match status" value="1"/>
</dbReference>
<dbReference type="Pfam" id="PF04024">
    <property type="entry name" value="PspC"/>
    <property type="match status" value="1"/>
</dbReference>
<keyword evidence="2" id="KW-1003">Cell membrane</keyword>
<gene>
    <name evidence="8" type="ORF">E1288_06150</name>
</gene>
<dbReference type="EMBL" id="SMKW01000005">
    <property type="protein sequence ID" value="TDD54810.1"/>
    <property type="molecule type" value="Genomic_DNA"/>
</dbReference>
<keyword evidence="4 6" id="KW-1133">Transmembrane helix</keyword>
<evidence type="ECO:0000256" key="6">
    <source>
        <dbReference type="SAM" id="Phobius"/>
    </source>
</evidence>
<dbReference type="PANTHER" id="PTHR33885:SF3">
    <property type="entry name" value="PHAGE SHOCK PROTEIN C"/>
    <property type="match status" value="1"/>
</dbReference>
<keyword evidence="9" id="KW-1185">Reference proteome</keyword>
<proteinExistence type="predicted"/>
<evidence type="ECO:0000256" key="2">
    <source>
        <dbReference type="ARBA" id="ARBA00022475"/>
    </source>
</evidence>
<dbReference type="InterPro" id="IPR052027">
    <property type="entry name" value="PspC"/>
</dbReference>
<evidence type="ECO:0000313" key="9">
    <source>
        <dbReference type="Proteomes" id="UP000294947"/>
    </source>
</evidence>
<reference evidence="8 9" key="1">
    <citation type="submission" date="2019-03" db="EMBL/GenBank/DDBJ databases">
        <title>Draft genome sequences of novel Actinobacteria.</title>
        <authorList>
            <person name="Sahin N."/>
            <person name="Ay H."/>
            <person name="Saygin H."/>
        </authorList>
    </citation>
    <scope>NUCLEOTIDE SEQUENCE [LARGE SCALE GENOMIC DNA]</scope>
    <source>
        <strain evidence="8 9">7K502</strain>
    </source>
</reference>
<keyword evidence="3 6" id="KW-0812">Transmembrane</keyword>
<name>A0A4R4ZAJ1_9PSEU</name>
<dbReference type="AlphaFoldDB" id="A0A4R4ZAJ1"/>
<feature type="transmembrane region" description="Helical" evidence="6">
    <location>
        <begin position="34"/>
        <end position="56"/>
    </location>
</feature>
<dbReference type="GO" id="GO:0005886">
    <property type="term" value="C:plasma membrane"/>
    <property type="evidence" value="ECO:0007669"/>
    <property type="project" value="UniProtKB-SubCell"/>
</dbReference>
<feature type="domain" description="Phage shock protein PspC N-terminal" evidence="7">
    <location>
        <begin position="4"/>
        <end position="58"/>
    </location>
</feature>
<evidence type="ECO:0000313" key="8">
    <source>
        <dbReference type="EMBL" id="TDD54810.1"/>
    </source>
</evidence>
<protein>
    <submittedName>
        <fullName evidence="8">PspC domain-containing protein</fullName>
    </submittedName>
</protein>